<evidence type="ECO:0000259" key="19">
    <source>
        <dbReference type="Pfam" id="PF00136"/>
    </source>
</evidence>
<feature type="region of interest" description="Disordered" evidence="18">
    <location>
        <begin position="652"/>
        <end position="680"/>
    </location>
</feature>
<name>Q697J3_9ALPH</name>
<accession>Q697J3</accession>
<evidence type="ECO:0000256" key="2">
    <source>
        <dbReference type="ARBA" id="ARBA00004147"/>
    </source>
</evidence>
<dbReference type="SUPFAM" id="SSF56672">
    <property type="entry name" value="DNA/RNA polymerases"/>
    <property type="match status" value="1"/>
</dbReference>
<dbReference type="SUPFAM" id="SSF53098">
    <property type="entry name" value="Ribonuclease H-like"/>
    <property type="match status" value="1"/>
</dbReference>
<keyword evidence="7 17" id="KW-0235">DNA replication</keyword>
<sequence>MEGREGFYNPFLKKNRDLWKKNKDGQQSRRKDHSYYTDIKEFKFVAPRCLDEDAAPSDRRGMHIGSLARSPKAYLNGKERNILEYSGEEMWPRRMLVWDGVSYRPDGYDPRFEKVHVYDFVETTETISADGSHLAERFANSLRPSGTVVTLLGMTACGKRIAIHVYGVSQYFYMNKVEIDAACGSKNGFDLAEKMASVLRASAFGGGGDGPAGRGNEWSGPKFSFKTATADCFEIDVVTRTDVYYFDTPSCEFYRIKARNGRFVSFICDNFYPEVKKYEGNVDALTRLILDNAGFSTFGWYRLKPGCRGEKVQVRRTENHVTSSDVEINCTPDNLEPDAEDAAWPEYKLMCFDIECKAGGANELAFPIATNQEDVVIQISCLLYSIRSKELEGIILFSLGSCDLSGEFLERAAAEGWPKPTVLEFDSEFELLLAFFTFLKQYSPEFVTGYNIVNFDWAYLFAKATKVYNMRLDGYGRMNRGGMFKVWEMGTNFFQKKSKVKINGVISLDAYSVAVDKLKIPSYKLDAVAEAALGERKKDLSYKDIPRYFAAGAVKRGVIGEYCIQDSVLAGKIFFKYLPHLELAAVARLAGIALSRVIFDGQQIRVFTCLLRLAGDRGFILPDFRGRFGSSRADDGVEAAVNATLLDSIEDDAVDDDESDEQGSSQGSGDKPDKAQASTQGRVVGYQGAKVLDPLPGFHIDPVTVFDFASLYPSIIQAHNLCYSTLTLKPEAVAHLKSGDDYLDITVGEQRLFFVRPHVRESLLSVLLKDWLAMRKSIRAKIPDSSEEEALLLDKQQAAIKVVCNSVYGFTGVSNGLLPCLQVAATVTTIGRDMLLATRDYVHEKWATPELLMSAFPDTAEYLIGGTHYEAKIIYGDTDSVFVRFSGVRPEGLVSLGDAMAKKISSDLFRAPIKLECEKTFIKLLLITKKKYIGVINGGKMLMKGVDLVRKNNCHFINSYAKRLVDLLFRDENVAAAAAEVTKEPAKVWLSRSLPAGLDVFGSTLAEAYRRIANGDLDVKDFVMTAELSRSPEAYVNKRVPHLTVYYKLMFRGEQVPTIKERVPYVVISQTQEAEKEALEVAKLRGDLKRPHPGDDEPDLAPGRRQPKKRKMLVSELAEDPVYVTSHSIPLNTDYYFSHLLSTLSVTFKALFNNDVKTTEILLRRFIPESHNSTEEVRERLVRAGFDVLTFPETSVMEEENLQKLSTAFCILAGALRPA</sequence>
<feature type="domain" description="DNA-directed DNA polymerase family B exonuclease" evidence="20">
    <location>
        <begin position="276"/>
        <end position="528"/>
    </location>
</feature>
<evidence type="ECO:0000256" key="9">
    <source>
        <dbReference type="ARBA" id="ARBA00022759"/>
    </source>
</evidence>
<dbReference type="GO" id="GO:0042025">
    <property type="term" value="C:host cell nucleus"/>
    <property type="evidence" value="ECO:0007669"/>
    <property type="project" value="UniProtKB-SubCell"/>
</dbReference>
<dbReference type="GO" id="GO:0006261">
    <property type="term" value="P:DNA-templated DNA replication"/>
    <property type="evidence" value="ECO:0007669"/>
    <property type="project" value="TreeGrafter"/>
</dbReference>
<evidence type="ECO:0000256" key="5">
    <source>
        <dbReference type="ARBA" id="ARBA00022679"/>
    </source>
</evidence>
<keyword evidence="10" id="KW-0378">Hydrolase</keyword>
<dbReference type="InterPro" id="IPR043502">
    <property type="entry name" value="DNA/RNA_pol_sf"/>
</dbReference>
<dbReference type="Gene3D" id="1.10.132.60">
    <property type="entry name" value="DNA polymerase family B, C-terminal domain"/>
    <property type="match status" value="1"/>
</dbReference>
<dbReference type="Gene3D" id="3.90.1600.10">
    <property type="entry name" value="Palm domain of DNA polymerase"/>
    <property type="match status" value="1"/>
</dbReference>
<keyword evidence="12" id="KW-1194">Viral DNA replication</keyword>
<evidence type="ECO:0000256" key="10">
    <source>
        <dbReference type="ARBA" id="ARBA00022801"/>
    </source>
</evidence>
<dbReference type="Pfam" id="PF03104">
    <property type="entry name" value="DNA_pol_B_exo1"/>
    <property type="match status" value="1"/>
</dbReference>
<dbReference type="InterPro" id="IPR006172">
    <property type="entry name" value="DNA-dir_DNA_pol_B"/>
</dbReference>
<reference evidence="21" key="2">
    <citation type="journal article" date="2005" name="Virus Genes">
        <title>Phylogenetic analysis of the DNA polymerase gene of a novel alphaherpesvirus isolated from an Indian Gyps vulture.</title>
        <authorList>
            <person name="Cardoso M."/>
            <person name="Hyatt A."/>
            <person name="Selleck P."/>
            <person name="Lowther S."/>
            <person name="Prakash V."/>
            <person name="Pain D."/>
            <person name="Cunningham A.A."/>
            <person name="Boyle D."/>
        </authorList>
    </citation>
    <scope>NUCLEOTIDE SEQUENCE</scope>
</reference>
<keyword evidence="13 17" id="KW-0238">DNA-binding</keyword>
<comment type="subcellular location">
    <subcellularLocation>
        <location evidence="2">Host nucleus</location>
    </subcellularLocation>
</comment>
<evidence type="ECO:0000256" key="3">
    <source>
        <dbReference type="ARBA" id="ARBA00005755"/>
    </source>
</evidence>
<evidence type="ECO:0000256" key="12">
    <source>
        <dbReference type="ARBA" id="ARBA00023109"/>
    </source>
</evidence>
<evidence type="ECO:0000256" key="14">
    <source>
        <dbReference type="ARBA" id="ARBA00023268"/>
    </source>
</evidence>
<dbReference type="InterPro" id="IPR012337">
    <property type="entry name" value="RNaseH-like_sf"/>
</dbReference>
<evidence type="ECO:0000256" key="8">
    <source>
        <dbReference type="ARBA" id="ARBA00022722"/>
    </source>
</evidence>
<keyword evidence="9" id="KW-0255">Endonuclease</keyword>
<comment type="similarity">
    <text evidence="3 17">Belongs to the DNA polymerase type-B family.</text>
</comment>
<evidence type="ECO:0000256" key="13">
    <source>
        <dbReference type="ARBA" id="ARBA00023125"/>
    </source>
</evidence>
<keyword evidence="4" id="KW-1048">Host nucleus</keyword>
<dbReference type="Pfam" id="PF00136">
    <property type="entry name" value="DNA_pol_B"/>
    <property type="match status" value="1"/>
</dbReference>
<dbReference type="SMART" id="SM00486">
    <property type="entry name" value="POLBc"/>
    <property type="match status" value="1"/>
</dbReference>
<dbReference type="InterPro" id="IPR006134">
    <property type="entry name" value="DNA-dir_DNA_pol_B_multi_dom"/>
</dbReference>
<protein>
    <recommendedName>
        <fullName evidence="17">DNA polymerase</fullName>
        <ecNumber evidence="17">2.7.7.7</ecNumber>
    </recommendedName>
</protein>
<keyword evidence="8" id="KW-0540">Nuclease</keyword>
<evidence type="ECO:0000256" key="4">
    <source>
        <dbReference type="ARBA" id="ARBA00022562"/>
    </source>
</evidence>
<evidence type="ECO:0000313" key="21">
    <source>
        <dbReference type="EMBL" id="AAT79466.1"/>
    </source>
</evidence>
<feature type="region of interest" description="Disordered" evidence="18">
    <location>
        <begin position="1084"/>
        <end position="1108"/>
    </location>
</feature>
<feature type="compositionally biased region" description="Basic and acidic residues" evidence="18">
    <location>
        <begin position="1084"/>
        <end position="1095"/>
    </location>
</feature>
<dbReference type="InterPro" id="IPR050240">
    <property type="entry name" value="DNA_pol_type-B"/>
</dbReference>
<gene>
    <name evidence="21" type="primary">UL30</name>
</gene>
<comment type="catalytic activity">
    <reaction evidence="16 17">
        <text>DNA(n) + a 2'-deoxyribonucleoside 5'-triphosphate = DNA(n+1) + diphosphate</text>
        <dbReference type="Rhea" id="RHEA:22508"/>
        <dbReference type="Rhea" id="RHEA-COMP:17339"/>
        <dbReference type="Rhea" id="RHEA-COMP:17340"/>
        <dbReference type="ChEBI" id="CHEBI:33019"/>
        <dbReference type="ChEBI" id="CHEBI:61560"/>
        <dbReference type="ChEBI" id="CHEBI:173112"/>
        <dbReference type="EC" id="2.7.7.7"/>
    </reaction>
</comment>
<evidence type="ECO:0000256" key="18">
    <source>
        <dbReference type="SAM" id="MobiDB-lite"/>
    </source>
</evidence>
<dbReference type="PANTHER" id="PTHR10322">
    <property type="entry name" value="DNA POLYMERASE CATALYTIC SUBUNIT"/>
    <property type="match status" value="1"/>
</dbReference>
<evidence type="ECO:0000256" key="15">
    <source>
        <dbReference type="ARBA" id="ARBA00025601"/>
    </source>
</evidence>
<evidence type="ECO:0000256" key="1">
    <source>
        <dbReference type="ARBA" id="ARBA00000077"/>
    </source>
</evidence>
<keyword evidence="6 17" id="KW-0548">Nucleotidyltransferase</keyword>
<dbReference type="PRINTS" id="PR00106">
    <property type="entry name" value="DNAPOLB"/>
</dbReference>
<dbReference type="Gene3D" id="3.30.420.10">
    <property type="entry name" value="Ribonuclease H-like superfamily/Ribonuclease H"/>
    <property type="match status" value="1"/>
</dbReference>
<evidence type="ECO:0000256" key="7">
    <source>
        <dbReference type="ARBA" id="ARBA00022705"/>
    </source>
</evidence>
<dbReference type="GO" id="GO:0004523">
    <property type="term" value="F:RNA-DNA hybrid ribonuclease activity"/>
    <property type="evidence" value="ECO:0007669"/>
    <property type="project" value="UniProtKB-EC"/>
</dbReference>
<keyword evidence="11 17" id="KW-0239">DNA-directed DNA polymerase</keyword>
<dbReference type="EC" id="2.7.7.7" evidence="17"/>
<dbReference type="Gene3D" id="1.10.287.690">
    <property type="entry name" value="Helix hairpin bin"/>
    <property type="match status" value="1"/>
</dbReference>
<evidence type="ECO:0000259" key="20">
    <source>
        <dbReference type="Pfam" id="PF03104"/>
    </source>
</evidence>
<dbReference type="InterPro" id="IPR006133">
    <property type="entry name" value="DNA-dir_DNA_pol_B_exonuc"/>
</dbReference>
<dbReference type="InterPro" id="IPR036397">
    <property type="entry name" value="RNaseH_sf"/>
</dbReference>
<keyword evidence="5 17" id="KW-0808">Transferase</keyword>
<evidence type="ECO:0000256" key="11">
    <source>
        <dbReference type="ARBA" id="ARBA00022932"/>
    </source>
</evidence>
<dbReference type="InterPro" id="IPR017964">
    <property type="entry name" value="DNA-dir_DNA_pol_B_CS"/>
</dbReference>
<dbReference type="GO" id="GO:0000166">
    <property type="term" value="F:nucleotide binding"/>
    <property type="evidence" value="ECO:0007669"/>
    <property type="project" value="InterPro"/>
</dbReference>
<dbReference type="FunFam" id="1.10.132.60:FF:000011">
    <property type="entry name" value="DNA polymerase catalytic subunit"/>
    <property type="match status" value="1"/>
</dbReference>
<comment type="function">
    <text evidence="15">Replicates viral genomic DNA. The replication complex is composed of six viral proteins: the DNA polymerase, processivity factor, primase, primase-associated factor, helicase, and ssDNA-binding protein. Additionally, the polymerase contains an intrinsic ribonuclease H (RNase H) activity that specifically degrades RNA/DNA heteroduplexes or duplex DNA substrates in the 5' to 3' direction. Therefore, it can catalyze the excision of the RNA primers that initiate the synthesis of Okazaki fragments at a replication fork during viral DNA replication.</text>
</comment>
<dbReference type="GO" id="GO:0003887">
    <property type="term" value="F:DNA-directed DNA polymerase activity"/>
    <property type="evidence" value="ECO:0007669"/>
    <property type="project" value="UniProtKB-KW"/>
</dbReference>
<keyword evidence="14" id="KW-0511">Multifunctional enzyme</keyword>
<dbReference type="PANTHER" id="PTHR10322:SF23">
    <property type="entry name" value="DNA POLYMERASE DELTA CATALYTIC SUBUNIT"/>
    <property type="match status" value="1"/>
</dbReference>
<evidence type="ECO:0000256" key="17">
    <source>
        <dbReference type="RuleBase" id="RU000442"/>
    </source>
</evidence>
<dbReference type="GO" id="GO:0003677">
    <property type="term" value="F:DNA binding"/>
    <property type="evidence" value="ECO:0007669"/>
    <property type="project" value="UniProtKB-KW"/>
</dbReference>
<dbReference type="EMBL" id="AY571851">
    <property type="protein sequence ID" value="AAT79466.1"/>
    <property type="molecule type" value="Genomic_DNA"/>
</dbReference>
<evidence type="ECO:0000256" key="6">
    <source>
        <dbReference type="ARBA" id="ARBA00022695"/>
    </source>
</evidence>
<dbReference type="GO" id="GO:0039693">
    <property type="term" value="P:viral DNA genome replication"/>
    <property type="evidence" value="ECO:0007669"/>
    <property type="project" value="UniProtKB-KW"/>
</dbReference>
<organism evidence="21">
    <name type="scientific">Vulture herpesvirus</name>
    <dbReference type="NCBI Taxonomy" id="285986"/>
    <lineage>
        <taxon>Viruses</taxon>
        <taxon>Duplodnaviria</taxon>
        <taxon>Heunggongvirae</taxon>
        <taxon>Peploviricota</taxon>
        <taxon>Herviviricetes</taxon>
        <taxon>Herpesvirales</taxon>
        <taxon>Orthoherpesviridae</taxon>
        <taxon>Alphaherpesvirinae</taxon>
    </lineage>
</organism>
<reference evidence="21" key="1">
    <citation type="submission" date="2004-03" db="EMBL/GenBank/DDBJ databases">
        <authorList>
            <person name="Cardoso M.J."/>
            <person name="Boyle D.B."/>
        </authorList>
    </citation>
    <scope>NUCLEOTIDE SEQUENCE</scope>
</reference>
<feature type="compositionally biased region" description="Acidic residues" evidence="18">
    <location>
        <begin position="652"/>
        <end position="661"/>
    </location>
</feature>
<comment type="catalytic activity">
    <reaction evidence="1">
        <text>Endonucleolytic cleavage to 5'-phosphomonoester.</text>
        <dbReference type="EC" id="3.1.26.4"/>
    </reaction>
</comment>
<evidence type="ECO:0000256" key="16">
    <source>
        <dbReference type="ARBA" id="ARBA00049244"/>
    </source>
</evidence>
<dbReference type="PROSITE" id="PS00116">
    <property type="entry name" value="DNA_POLYMERASE_B"/>
    <property type="match status" value="1"/>
</dbReference>
<proteinExistence type="inferred from homology"/>
<dbReference type="InterPro" id="IPR023211">
    <property type="entry name" value="DNA_pol_palm_dom_sf"/>
</dbReference>
<feature type="domain" description="DNA-directed DNA polymerase family B multifunctional" evidence="19">
    <location>
        <begin position="592"/>
        <end position="1150"/>
    </location>
</feature>
<dbReference type="InterPro" id="IPR042087">
    <property type="entry name" value="DNA_pol_B_thumb"/>
</dbReference>